<dbReference type="Gene3D" id="1.10.510.10">
    <property type="entry name" value="Transferase(Phosphotransferase) domain 1"/>
    <property type="match status" value="1"/>
</dbReference>
<reference evidence="3 4" key="1">
    <citation type="journal article" date="2020" name="ISME J.">
        <title>Uncovering the hidden diversity of litter-decomposition mechanisms in mushroom-forming fungi.</title>
        <authorList>
            <person name="Floudas D."/>
            <person name="Bentzer J."/>
            <person name="Ahren D."/>
            <person name="Johansson T."/>
            <person name="Persson P."/>
            <person name="Tunlid A."/>
        </authorList>
    </citation>
    <scope>NUCLEOTIDE SEQUENCE [LARGE SCALE GENOMIC DNA]</scope>
    <source>
        <strain evidence="3 4">CBS 661.87</strain>
    </source>
</reference>
<comment type="caution">
    <text evidence="3">The sequence shown here is derived from an EMBL/GenBank/DDBJ whole genome shotgun (WGS) entry which is preliminary data.</text>
</comment>
<dbReference type="InterPro" id="IPR008266">
    <property type="entry name" value="Tyr_kinase_AS"/>
</dbReference>
<protein>
    <recommendedName>
        <fullName evidence="2">Fungal-type protein kinase domain-containing protein</fullName>
    </recommendedName>
</protein>
<dbReference type="AlphaFoldDB" id="A0A8H5LWQ5"/>
<dbReference type="InterPro" id="IPR040976">
    <property type="entry name" value="Pkinase_fungal"/>
</dbReference>
<dbReference type="Proteomes" id="UP000565441">
    <property type="component" value="Unassembled WGS sequence"/>
</dbReference>
<gene>
    <name evidence="3" type="ORF">D9615_009294</name>
</gene>
<dbReference type="OrthoDB" id="2994997at2759"/>
<evidence type="ECO:0000259" key="2">
    <source>
        <dbReference type="Pfam" id="PF17667"/>
    </source>
</evidence>
<keyword evidence="4" id="KW-1185">Reference proteome</keyword>
<proteinExistence type="predicted"/>
<dbReference type="PANTHER" id="PTHR38248:SF2">
    <property type="entry name" value="FUNK1 11"/>
    <property type="match status" value="1"/>
</dbReference>
<dbReference type="SUPFAM" id="SSF56112">
    <property type="entry name" value="Protein kinase-like (PK-like)"/>
    <property type="match status" value="1"/>
</dbReference>
<organism evidence="3 4">
    <name type="scientific">Tricholomella constricta</name>
    <dbReference type="NCBI Taxonomy" id="117010"/>
    <lineage>
        <taxon>Eukaryota</taxon>
        <taxon>Fungi</taxon>
        <taxon>Dikarya</taxon>
        <taxon>Basidiomycota</taxon>
        <taxon>Agaricomycotina</taxon>
        <taxon>Agaricomycetes</taxon>
        <taxon>Agaricomycetidae</taxon>
        <taxon>Agaricales</taxon>
        <taxon>Tricholomatineae</taxon>
        <taxon>Lyophyllaceae</taxon>
        <taxon>Tricholomella</taxon>
    </lineage>
</organism>
<evidence type="ECO:0000313" key="4">
    <source>
        <dbReference type="Proteomes" id="UP000565441"/>
    </source>
</evidence>
<dbReference type="InterPro" id="IPR011009">
    <property type="entry name" value="Kinase-like_dom_sf"/>
</dbReference>
<dbReference type="Pfam" id="PF17667">
    <property type="entry name" value="Pkinase_fungal"/>
    <property type="match status" value="1"/>
</dbReference>
<dbReference type="EMBL" id="JAACJP010000043">
    <property type="protein sequence ID" value="KAF5372383.1"/>
    <property type="molecule type" value="Genomic_DNA"/>
</dbReference>
<feature type="region of interest" description="Disordered" evidence="1">
    <location>
        <begin position="509"/>
        <end position="558"/>
    </location>
</feature>
<evidence type="ECO:0000256" key="1">
    <source>
        <dbReference type="SAM" id="MobiDB-lite"/>
    </source>
</evidence>
<feature type="domain" description="Fungal-type protein kinase" evidence="2">
    <location>
        <begin position="717"/>
        <end position="888"/>
    </location>
</feature>
<accession>A0A8H5LWQ5</accession>
<dbReference type="GO" id="GO:0004672">
    <property type="term" value="F:protein kinase activity"/>
    <property type="evidence" value="ECO:0007669"/>
    <property type="project" value="InterPro"/>
</dbReference>
<name>A0A8H5LWQ5_9AGAR</name>
<sequence length="1043" mass="116109">MGPKNSHNRTARPRRPVAIAVAVEIPEDITLLTQPRYTNNIKSRTTTLQGPDKGTSVKLSNTIHSGTLTREQVVKGFTSELLDRRWNSADLVDHAFGNVVSLSLAARIMLSFLHCKLLTVELSSKELTKEEWPQACTDAASWAHAVSSGLKASELEKGYAWTWNKKELGTGTELGAEHFFNAIGMGAYLSAGITDHAGLQNRTPTSRFTTLPRPHHVLPLQSPDGQDCQPDLVVLPSSAFVSTSERDPTRLKEYQGKPSAVRFIKSNFPELFQCSPALSALVFAKSERACIRVRAAPYWRSTGTETSPRLDFELPPDTELPPPALQFADTTGSNDNVAALTRGEPSAIDDGNDKTEIRDPYSSCVDTPAELLMNLKELSKELDAKQFPLPPKWVVDAITKHHDSDYLDMSRVCFPNILLPGEAKQSDMKAAVVQCSVYMRQQRRTQPWLRFCLGLMATKNKLGILRADAMGVEECYFKKDIGCGVIEAIRLALGITLATNEELGLHPAFSLRDTEAPSLPESEATTGKKRPAPSTNTDDQPDLKKARTAGASSSTRDPALPAKYRYREVNFVTLENSKRHLPETLVSTETHTRYYTKYLLEDRGSLVGRCTRIWCAYREVSGSERESLASVHKIDSHMPIFIGPYALKFYCADIQTEAYTQDILIKAKKAQDAGTLKHVLLPTDVWYMGKILDVVRSLGGSAKMLKVTRSALKDREEIVTISPFKRTLAQFETAYEFYGAIIGAFKAIGELQDAGIMHRDISFGNIVLDEKYTNPNKKCEYVDIDSSDGKRVEAALVRRQSASMPSSGGLHDLDMAASIPESVPSTEENWVSRRGRVKLQVPKKPSGEEGKEQPDFRTGTTPFMSIPLLLGSQNSVYDDLQSMFFVVYLSMFTFDTPAPNCYPDAPRRIFPLWPTAVQRWADNNEPMQELGERKRTFFGFGSEWLKVLTSDGLKFWTGVSELGLMEEQEPGLTEEQEPGLTEEEEPGLMDSHHAALMVLQQALWMKVKLPRGETAFFSRDEVKPHEVAAVLEKVVEEHKDSLS</sequence>
<dbReference type="PANTHER" id="PTHR38248">
    <property type="entry name" value="FUNK1 6"/>
    <property type="match status" value="1"/>
</dbReference>
<dbReference type="PROSITE" id="PS00109">
    <property type="entry name" value="PROTEIN_KINASE_TYR"/>
    <property type="match status" value="1"/>
</dbReference>
<evidence type="ECO:0000313" key="3">
    <source>
        <dbReference type="EMBL" id="KAF5372383.1"/>
    </source>
</evidence>